<sequence length="171" mass="18085">MVGAKISRRTSCFGIHTDVHHRTNDTSIKSTWATLQERPIIFRLVQGILSGFALVFYGFAFGRGGSIPALGYAAFTSIFGIAACILTFATRRIERLTVFRLLVVNGVAAILLATGGVAAAVKSFICIDLGCSLGDVMAILLFLACLASVGAAYLLWREHKGEDAVGAAAST</sequence>
<dbReference type="InParanoid" id="A0A1V8SXB0"/>
<protein>
    <submittedName>
        <fullName evidence="2">Uncharacterized protein</fullName>
    </submittedName>
</protein>
<feature type="transmembrane region" description="Helical" evidence="1">
    <location>
        <begin position="40"/>
        <end position="61"/>
    </location>
</feature>
<keyword evidence="1" id="KW-0812">Transmembrane</keyword>
<evidence type="ECO:0000313" key="3">
    <source>
        <dbReference type="Proteomes" id="UP000192596"/>
    </source>
</evidence>
<feature type="transmembrane region" description="Helical" evidence="1">
    <location>
        <begin position="67"/>
        <end position="89"/>
    </location>
</feature>
<organism evidence="2 3">
    <name type="scientific">Cryoendolithus antarcticus</name>
    <dbReference type="NCBI Taxonomy" id="1507870"/>
    <lineage>
        <taxon>Eukaryota</taxon>
        <taxon>Fungi</taxon>
        <taxon>Dikarya</taxon>
        <taxon>Ascomycota</taxon>
        <taxon>Pezizomycotina</taxon>
        <taxon>Dothideomycetes</taxon>
        <taxon>Dothideomycetidae</taxon>
        <taxon>Cladosporiales</taxon>
        <taxon>Cladosporiaceae</taxon>
        <taxon>Cryoendolithus</taxon>
    </lineage>
</organism>
<gene>
    <name evidence="2" type="ORF">B0A48_10427</name>
</gene>
<dbReference type="EMBL" id="NAJO01000023">
    <property type="protein sequence ID" value="OQO03787.1"/>
    <property type="molecule type" value="Genomic_DNA"/>
</dbReference>
<evidence type="ECO:0000313" key="2">
    <source>
        <dbReference type="EMBL" id="OQO03787.1"/>
    </source>
</evidence>
<keyword evidence="1" id="KW-1133">Transmembrane helix</keyword>
<keyword evidence="1" id="KW-0472">Membrane</keyword>
<feature type="transmembrane region" description="Helical" evidence="1">
    <location>
        <begin position="101"/>
        <end position="125"/>
    </location>
</feature>
<dbReference type="Proteomes" id="UP000192596">
    <property type="component" value="Unassembled WGS sequence"/>
</dbReference>
<name>A0A1V8SXB0_9PEZI</name>
<evidence type="ECO:0000256" key="1">
    <source>
        <dbReference type="SAM" id="Phobius"/>
    </source>
</evidence>
<comment type="caution">
    <text evidence="2">The sequence shown here is derived from an EMBL/GenBank/DDBJ whole genome shotgun (WGS) entry which is preliminary data.</text>
</comment>
<keyword evidence="3" id="KW-1185">Reference proteome</keyword>
<reference evidence="3" key="1">
    <citation type="submission" date="2017-03" db="EMBL/GenBank/DDBJ databases">
        <title>Genomes of endolithic fungi from Antarctica.</title>
        <authorList>
            <person name="Coleine C."/>
            <person name="Masonjones S."/>
            <person name="Stajich J.E."/>
        </authorList>
    </citation>
    <scope>NUCLEOTIDE SEQUENCE [LARGE SCALE GENOMIC DNA]</scope>
    <source>
        <strain evidence="3">CCFEE 5527</strain>
    </source>
</reference>
<feature type="transmembrane region" description="Helical" evidence="1">
    <location>
        <begin position="137"/>
        <end position="156"/>
    </location>
</feature>
<accession>A0A1V8SXB0</accession>
<dbReference type="AlphaFoldDB" id="A0A1V8SXB0"/>
<proteinExistence type="predicted"/>